<reference evidence="2" key="1">
    <citation type="journal article" date="2019" name="Int. J. Syst. Evol. Microbiol.">
        <title>The Global Catalogue of Microorganisms (GCM) 10K type strain sequencing project: providing services to taxonomists for standard genome sequencing and annotation.</title>
        <authorList>
            <consortium name="The Broad Institute Genomics Platform"/>
            <consortium name="The Broad Institute Genome Sequencing Center for Infectious Disease"/>
            <person name="Wu L."/>
            <person name="Ma J."/>
        </authorList>
    </citation>
    <scope>NUCLEOTIDE SEQUENCE [LARGE SCALE GENOMIC DNA]</scope>
    <source>
        <strain evidence="2">CGMCC 4.1434</strain>
    </source>
</reference>
<keyword evidence="2" id="KW-1185">Reference proteome</keyword>
<comment type="caution">
    <text evidence="1">The sequence shown here is derived from an EMBL/GenBank/DDBJ whole genome shotgun (WGS) entry which is preliminary data.</text>
</comment>
<dbReference type="Proteomes" id="UP001596109">
    <property type="component" value="Unassembled WGS sequence"/>
</dbReference>
<evidence type="ECO:0000313" key="2">
    <source>
        <dbReference type="Proteomes" id="UP001596109"/>
    </source>
</evidence>
<dbReference type="RefSeq" id="WP_381432203.1">
    <property type="nucleotide sequence ID" value="NZ_JBHSNO010000005.1"/>
</dbReference>
<accession>A0ABW0TGZ2</accession>
<sequence length="327" mass="37342">MFERNESVRVLPRSSDAFFEHLIDYAGLFPPTQLPLQIAITNYASYITGTDEWKIGPFVHLAYTLNELDPYVSLFSKEHPLSISALGRKGQSERDSFELLEEDLKAILSFRERHGEKVSVDFLELPIPSLNVTSQYIAELHLYLSKYNLFCYCELPINEEEINWEDRLKDAMASIAKQNRIAPSLIGAKLRTGGIRADLIPSVEIVASFIHSCKTHKVPSKFTAGLHHPIRMYRDEVQTEMHGFLNVFIAGLMAHTHDLEQEAIIDILETQESSGISFEKDKIIWNGLEVTTDKIIELRRSYLRSYGSCSFEGPMNEFRVLNVLERG</sequence>
<evidence type="ECO:0000313" key="1">
    <source>
        <dbReference type="EMBL" id="MFC5588694.1"/>
    </source>
</evidence>
<organism evidence="1 2">
    <name type="scientific">Sporosarcina soli</name>
    <dbReference type="NCBI Taxonomy" id="334736"/>
    <lineage>
        <taxon>Bacteria</taxon>
        <taxon>Bacillati</taxon>
        <taxon>Bacillota</taxon>
        <taxon>Bacilli</taxon>
        <taxon>Bacillales</taxon>
        <taxon>Caryophanaceae</taxon>
        <taxon>Sporosarcina</taxon>
    </lineage>
</organism>
<proteinExistence type="predicted"/>
<protein>
    <submittedName>
        <fullName evidence="1">Uncharacterized protein</fullName>
    </submittedName>
</protein>
<dbReference type="EMBL" id="JBHSNO010000005">
    <property type="protein sequence ID" value="MFC5588694.1"/>
    <property type="molecule type" value="Genomic_DNA"/>
</dbReference>
<name>A0ABW0TGZ2_9BACL</name>
<gene>
    <name evidence="1" type="ORF">ACFPRA_07340</name>
</gene>